<dbReference type="PRINTS" id="PR00111">
    <property type="entry name" value="ABHYDROLASE"/>
</dbReference>
<comment type="caution">
    <text evidence="2">The sequence shown here is derived from an EMBL/GenBank/DDBJ whole genome shotgun (WGS) entry which is preliminary data.</text>
</comment>
<dbReference type="RefSeq" id="WP_253480624.1">
    <property type="nucleotide sequence ID" value="NZ_JALJXV010000008.1"/>
</dbReference>
<feature type="domain" description="Serine aminopeptidase S33" evidence="1">
    <location>
        <begin position="63"/>
        <end position="175"/>
    </location>
</feature>
<evidence type="ECO:0000259" key="1">
    <source>
        <dbReference type="Pfam" id="PF12146"/>
    </source>
</evidence>
<dbReference type="AlphaFoldDB" id="A0AAE3KDA4"/>
<proteinExistence type="predicted"/>
<reference evidence="2" key="1">
    <citation type="submission" date="2022-03" db="EMBL/GenBank/DDBJ databases">
        <title>Genomic Encyclopedia of Type Strains, Phase III (KMG-III): the genomes of soil and plant-associated and newly described type strains.</title>
        <authorList>
            <person name="Whitman W."/>
        </authorList>
    </citation>
    <scope>NUCLEOTIDE SEQUENCE</scope>
    <source>
        <strain evidence="2">ANL 6-2</strain>
    </source>
</reference>
<keyword evidence="3" id="KW-1185">Reference proteome</keyword>
<dbReference type="Proteomes" id="UP001205843">
    <property type="component" value="Unassembled WGS sequence"/>
</dbReference>
<gene>
    <name evidence="2" type="ORF">J2T57_003197</name>
</gene>
<dbReference type="PANTHER" id="PTHR12277:SF81">
    <property type="entry name" value="PROTEIN ABHD13"/>
    <property type="match status" value="1"/>
</dbReference>
<evidence type="ECO:0000313" key="2">
    <source>
        <dbReference type="EMBL" id="MCP1676038.1"/>
    </source>
</evidence>
<dbReference type="InterPro" id="IPR000073">
    <property type="entry name" value="AB_hydrolase_1"/>
</dbReference>
<evidence type="ECO:0000313" key="3">
    <source>
        <dbReference type="Proteomes" id="UP001205843"/>
    </source>
</evidence>
<dbReference type="PROSITE" id="PS51257">
    <property type="entry name" value="PROKAR_LIPOPROTEIN"/>
    <property type="match status" value="1"/>
</dbReference>
<dbReference type="SUPFAM" id="SSF53474">
    <property type="entry name" value="alpha/beta-Hydrolases"/>
    <property type="match status" value="1"/>
</dbReference>
<dbReference type="PANTHER" id="PTHR12277">
    <property type="entry name" value="ALPHA/BETA HYDROLASE DOMAIN-CONTAINING PROTEIN"/>
    <property type="match status" value="1"/>
</dbReference>
<protein>
    <submittedName>
        <fullName evidence="2">Fermentation-respiration switch protein FrsA (DUF1100 family)</fullName>
    </submittedName>
</protein>
<name>A0AAE3KDA4_9GAMM</name>
<dbReference type="InterPro" id="IPR022742">
    <property type="entry name" value="Hydrolase_4"/>
</dbReference>
<accession>A0AAE3KDA4</accession>
<dbReference type="Gene3D" id="3.40.50.1820">
    <property type="entry name" value="alpha/beta hydrolase"/>
    <property type="match status" value="1"/>
</dbReference>
<organism evidence="2 3">
    <name type="scientific">Natronocella acetinitrilica</name>
    <dbReference type="NCBI Taxonomy" id="414046"/>
    <lineage>
        <taxon>Bacteria</taxon>
        <taxon>Pseudomonadati</taxon>
        <taxon>Pseudomonadota</taxon>
        <taxon>Gammaproteobacteria</taxon>
        <taxon>Chromatiales</taxon>
        <taxon>Ectothiorhodospiraceae</taxon>
        <taxon>Natronocella</taxon>
    </lineage>
</organism>
<dbReference type="InterPro" id="IPR029058">
    <property type="entry name" value="AB_hydrolase_fold"/>
</dbReference>
<sequence length="284" mass="30986">MFRSLLCALLVLGLAGCTGLFLQPESGHRWDPATAGIAYEDVWLESADGVALHAWLLPVEESEVRGQVLFLHGNAENISTHLASVYWLPEHGYEVLLLDYRGFGLSEGSADVSGIHRDSEAALRWLLGRGADYGLPTILLGQSLGGAVALTVAAESELGSDLAGVVADSAFSSYRGIAREKFGELWLTWPLQWPLSLTISNRYSPLTRVHRIAPVPLLLIAGEDDWIVPPHHSQRLHDAANDPSELWLLPQTGHIQSFNDAQTRARFVDWLDHAREGASGSDAL</sequence>
<dbReference type="EMBL" id="JALJXV010000008">
    <property type="protein sequence ID" value="MCP1676038.1"/>
    <property type="molecule type" value="Genomic_DNA"/>
</dbReference>
<dbReference type="Pfam" id="PF12146">
    <property type="entry name" value="Hydrolase_4"/>
    <property type="match status" value="1"/>
</dbReference>